<accession>A0ABU9K4N6</accession>
<evidence type="ECO:0000313" key="2">
    <source>
        <dbReference type="Proteomes" id="UP001389717"/>
    </source>
</evidence>
<keyword evidence="2" id="KW-1185">Reference proteome</keyword>
<comment type="caution">
    <text evidence="1">The sequence shown here is derived from an EMBL/GenBank/DDBJ whole genome shotgun (WGS) entry which is preliminary data.</text>
</comment>
<evidence type="ECO:0000313" key="1">
    <source>
        <dbReference type="EMBL" id="MEL3971049.1"/>
    </source>
</evidence>
<name>A0ABU9K4N6_9BACI</name>
<gene>
    <name evidence="1" type="ORF">AAEO50_02055</name>
</gene>
<sequence length="560" mass="66038">MNELTIRNMMKQLHSPDAEKRFDAMGRLYGLKENDNLKIRVELLKDMVKSAASSYPERVDRWDNPSLALIDFVCDYPMPEIIDEIVLHIDQLDPEAKVRALECLLLTKDEGIFQEIHEQTVKLILEEEVELPVEELSEFPVLLRGIVDKTFEKIESEHYRFVLYEFILAINESGVEPGYKRARILPGLSADYKRLREEYLTYDAEYQPHYVYRSWKDSYFLLRYRINTLIRLMTFYFSEEAEEFLKEAVLFRDPRISGTAAVVCIDKNIRVEEEILELISVNVESAEMVYWGLSEGKKEHLFPVSPKQPVLAKSHLFNHLAFLRDEEGEHLNIYPEDIQVVDFVDTFNSYNQPLRYYLMSFLHDGEVMTAWAGGYVLEEEDDAADIWEGTYTDFEPFHDRTVEEHKQLFMKKRQEEHTESEQAVYFESSPSLPKGLWFFYALLISHWIRVFINGIDEEVYISIAFTVIGGLLTVYELWKKKRSGVSIVGRELIKAKGERKESISLHEIKKVTYDKKNINIFNKENTLQLKIPLRWVEYDHFYYAMVEHTSHLKEQAYIQE</sequence>
<reference evidence="1 2" key="1">
    <citation type="submission" date="2024-04" db="EMBL/GenBank/DDBJ databases">
        <title>Bacillus oryzaecorticis sp. nov., a moderately halophilic bacterium isolated from rice husks.</title>
        <authorList>
            <person name="Zhu H.-S."/>
        </authorList>
    </citation>
    <scope>NUCLEOTIDE SEQUENCE [LARGE SCALE GENOMIC DNA]</scope>
    <source>
        <strain evidence="1 2">ZC255</strain>
    </source>
</reference>
<dbReference type="Proteomes" id="UP001389717">
    <property type="component" value="Unassembled WGS sequence"/>
</dbReference>
<protein>
    <submittedName>
        <fullName evidence="1">Uncharacterized protein</fullName>
    </submittedName>
</protein>
<organism evidence="1 2">
    <name type="scientific">Rossellomorea oryzaecorticis</name>
    <dbReference type="NCBI Taxonomy" id="1396505"/>
    <lineage>
        <taxon>Bacteria</taxon>
        <taxon>Bacillati</taxon>
        <taxon>Bacillota</taxon>
        <taxon>Bacilli</taxon>
        <taxon>Bacillales</taxon>
        <taxon>Bacillaceae</taxon>
        <taxon>Rossellomorea</taxon>
    </lineage>
</organism>
<dbReference type="EMBL" id="JBBYAF010000003">
    <property type="protein sequence ID" value="MEL3971049.1"/>
    <property type="molecule type" value="Genomic_DNA"/>
</dbReference>
<dbReference type="RefSeq" id="WP_341979887.1">
    <property type="nucleotide sequence ID" value="NZ_JBBYAF010000003.1"/>
</dbReference>
<proteinExistence type="predicted"/>